<reference evidence="3 4" key="1">
    <citation type="submission" date="2018-01" db="EMBL/GenBank/DDBJ databases">
        <title>Genomic Encyclopedia of Archaeal and Bacterial Type Strains, Phase II (KMG-II): from individual species to whole genera.</title>
        <authorList>
            <person name="Goeker M."/>
        </authorList>
    </citation>
    <scope>NUCLEOTIDE SEQUENCE [LARGE SCALE GENOMIC DNA]</scope>
    <source>
        <strain evidence="3 4">DSM 17023</strain>
    </source>
</reference>
<dbReference type="Proteomes" id="UP000236959">
    <property type="component" value="Unassembled WGS sequence"/>
</dbReference>
<feature type="transmembrane region" description="Helical" evidence="1">
    <location>
        <begin position="60"/>
        <end position="80"/>
    </location>
</feature>
<gene>
    <name evidence="3" type="ORF">CLV41_101951</name>
</gene>
<keyword evidence="4" id="KW-1185">Reference proteome</keyword>
<dbReference type="OrthoDB" id="7863779at2"/>
<feature type="transmembrane region" description="Helical" evidence="1">
    <location>
        <begin position="144"/>
        <end position="163"/>
    </location>
</feature>
<evidence type="ECO:0000259" key="2">
    <source>
        <dbReference type="Pfam" id="PF07331"/>
    </source>
</evidence>
<keyword evidence="1" id="KW-0472">Membrane</keyword>
<keyword evidence="1" id="KW-1133">Transmembrane helix</keyword>
<sequence>MSENANETGRPLSEVEETEKAKGHLANMITLEILFLTVIGIAVVAAFFEARTYQLVSSRTPFVIMVPLFALIVFHARRMWSVRGRSDFTHRLKLAATGQLANLNRTVVISIWMVVLLALITVLGHYAAILIFGFGLMRVVAKQGLKVSILVALGTTLMIYFIFEIGFNVELYRGLIWRYFAGYRDF</sequence>
<organism evidence="3 4">
    <name type="scientific">Roseibium marinum</name>
    <dbReference type="NCBI Taxonomy" id="281252"/>
    <lineage>
        <taxon>Bacteria</taxon>
        <taxon>Pseudomonadati</taxon>
        <taxon>Pseudomonadota</taxon>
        <taxon>Alphaproteobacteria</taxon>
        <taxon>Hyphomicrobiales</taxon>
        <taxon>Stappiaceae</taxon>
        <taxon>Roseibium</taxon>
    </lineage>
</organism>
<evidence type="ECO:0000256" key="1">
    <source>
        <dbReference type="SAM" id="Phobius"/>
    </source>
</evidence>
<feature type="transmembrane region" description="Helical" evidence="1">
    <location>
        <begin position="25"/>
        <end position="48"/>
    </location>
</feature>
<evidence type="ECO:0000313" key="3">
    <source>
        <dbReference type="EMBL" id="POF34495.1"/>
    </source>
</evidence>
<dbReference type="EMBL" id="PPCN01000001">
    <property type="protein sequence ID" value="POF34495.1"/>
    <property type="molecule type" value="Genomic_DNA"/>
</dbReference>
<accession>A0A2S3V3K4</accession>
<keyword evidence="1" id="KW-0812">Transmembrane</keyword>
<dbReference type="AlphaFoldDB" id="A0A2S3V3K4"/>
<dbReference type="Pfam" id="PF07331">
    <property type="entry name" value="TctB"/>
    <property type="match status" value="1"/>
</dbReference>
<comment type="caution">
    <text evidence="3">The sequence shown here is derived from an EMBL/GenBank/DDBJ whole genome shotgun (WGS) entry which is preliminary data.</text>
</comment>
<feature type="transmembrane region" description="Helical" evidence="1">
    <location>
        <begin position="109"/>
        <end position="132"/>
    </location>
</feature>
<proteinExistence type="predicted"/>
<dbReference type="RefSeq" id="WP_103221061.1">
    <property type="nucleotide sequence ID" value="NZ_PPCN01000001.1"/>
</dbReference>
<protein>
    <recommendedName>
        <fullName evidence="2">DUF1468 domain-containing protein</fullName>
    </recommendedName>
</protein>
<feature type="domain" description="DUF1468" evidence="2">
    <location>
        <begin position="35"/>
        <end position="171"/>
    </location>
</feature>
<evidence type="ECO:0000313" key="4">
    <source>
        <dbReference type="Proteomes" id="UP000236959"/>
    </source>
</evidence>
<name>A0A2S3V3K4_9HYPH</name>
<dbReference type="InterPro" id="IPR009936">
    <property type="entry name" value="DUF1468"/>
</dbReference>